<keyword evidence="5" id="KW-0378">Hydrolase</keyword>
<evidence type="ECO:0000259" key="3">
    <source>
        <dbReference type="Pfam" id="PF01557"/>
    </source>
</evidence>
<dbReference type="InterPro" id="IPR011234">
    <property type="entry name" value="Fumarylacetoacetase-like_C"/>
</dbReference>
<dbReference type="EMBL" id="MEHA01000013">
    <property type="protein sequence ID" value="ODR49342.1"/>
    <property type="molecule type" value="Genomic_DNA"/>
</dbReference>
<dbReference type="InterPro" id="IPR036663">
    <property type="entry name" value="Fumarylacetoacetase_C_sf"/>
</dbReference>
<dbReference type="EC" id="4.3.2.3" evidence="4"/>
<feature type="domain" description="Fumarylacetoacetase-like C-terminal" evidence="3">
    <location>
        <begin position="85"/>
        <end position="294"/>
    </location>
</feature>
<evidence type="ECO:0000313" key="6">
    <source>
        <dbReference type="EMBL" id="ODR49342.1"/>
    </source>
</evidence>
<dbReference type="AlphaFoldDB" id="A0A1E3AFK6"/>
<reference evidence="5 9" key="2">
    <citation type="submission" date="2016-08" db="EMBL/GenBank/DDBJ databases">
        <title>Characterization of Isolates of Eisenbergiella tayi Derived from Blood Cultures, Using Whole Genome Sequencing.</title>
        <authorList>
            <person name="Bernier A.-M."/>
            <person name="Burdz T."/>
            <person name="Wiebe D."/>
            <person name="Bernard K."/>
        </authorList>
    </citation>
    <scope>NUCLEOTIDE SEQUENCE [LARGE SCALE GENOMIC DNA]</scope>
    <source>
        <strain evidence="5 9">NML120146</strain>
    </source>
</reference>
<dbReference type="PANTHER" id="PTHR42796:SF4">
    <property type="entry name" value="FUMARYLACETOACETATE HYDROLASE DOMAIN-CONTAINING PROTEIN 2A"/>
    <property type="match status" value="1"/>
</dbReference>
<gene>
    <name evidence="6" type="ORF">BEI59_17820</name>
    <name evidence="4" type="ORF">BEI61_03418</name>
    <name evidence="5" type="ORF">BEI63_25190</name>
</gene>
<reference evidence="6 8" key="3">
    <citation type="submission" date="2016-08" db="EMBL/GenBank/DDBJ databases">
        <authorList>
            <person name="Seilhamer J.J."/>
        </authorList>
    </citation>
    <scope>NUCLEOTIDE SEQUENCE [LARGE SCALE GENOMIC DNA]</scope>
    <source>
        <strain evidence="6 8">NML150140-1</strain>
    </source>
</reference>
<name>A0A1E3AFK6_9FIRM</name>
<dbReference type="GO" id="GO:0019752">
    <property type="term" value="P:carboxylic acid metabolic process"/>
    <property type="evidence" value="ECO:0007669"/>
    <property type="project" value="UniProtKB-ARBA"/>
</dbReference>
<dbReference type="FunFam" id="3.90.850.10:FF:000002">
    <property type="entry name" value="2-hydroxyhepta-2,4-diene-1,7-dioate isomerase"/>
    <property type="match status" value="1"/>
</dbReference>
<dbReference type="Proteomes" id="UP000094067">
    <property type="component" value="Unassembled WGS sequence"/>
</dbReference>
<evidence type="ECO:0000313" key="5">
    <source>
        <dbReference type="EMBL" id="ODR48159.1"/>
    </source>
</evidence>
<dbReference type="Proteomes" id="UP000094869">
    <property type="component" value="Unassembled WGS sequence"/>
</dbReference>
<dbReference type="GO" id="GO:0016853">
    <property type="term" value="F:isomerase activity"/>
    <property type="evidence" value="ECO:0007669"/>
    <property type="project" value="UniProtKB-ARBA"/>
</dbReference>
<dbReference type="PANTHER" id="PTHR42796">
    <property type="entry name" value="FUMARYLACETOACETATE HYDROLASE DOMAIN-CONTAINING PROTEIN 2A-RELATED"/>
    <property type="match status" value="1"/>
</dbReference>
<organism evidence="4 7">
    <name type="scientific">Eisenbergiella tayi</name>
    <dbReference type="NCBI Taxonomy" id="1432052"/>
    <lineage>
        <taxon>Bacteria</taxon>
        <taxon>Bacillati</taxon>
        <taxon>Bacillota</taxon>
        <taxon>Clostridia</taxon>
        <taxon>Lachnospirales</taxon>
        <taxon>Lachnospiraceae</taxon>
        <taxon>Eisenbergiella</taxon>
    </lineage>
</organism>
<dbReference type="RefSeq" id="WP_044970583.1">
    <property type="nucleotide sequence ID" value="NZ_DAWDRA010000642.1"/>
</dbReference>
<evidence type="ECO:0000313" key="7">
    <source>
        <dbReference type="Proteomes" id="UP000094067"/>
    </source>
</evidence>
<evidence type="ECO:0000313" key="9">
    <source>
        <dbReference type="Proteomes" id="UP000094869"/>
    </source>
</evidence>
<dbReference type="GO" id="GO:0046872">
    <property type="term" value="F:metal ion binding"/>
    <property type="evidence" value="ECO:0007669"/>
    <property type="project" value="UniProtKB-KW"/>
</dbReference>
<dbReference type="Gene3D" id="3.90.850.10">
    <property type="entry name" value="Fumarylacetoacetase-like, C-terminal domain"/>
    <property type="match status" value="1"/>
</dbReference>
<accession>A0A1E3AFK6</accession>
<evidence type="ECO:0000313" key="4">
    <source>
        <dbReference type="EMBL" id="ODM07528.1"/>
    </source>
</evidence>
<dbReference type="Pfam" id="PF01557">
    <property type="entry name" value="FAA_hydrolase"/>
    <property type="match status" value="1"/>
</dbReference>
<dbReference type="OrthoDB" id="9805307at2"/>
<dbReference type="Proteomes" id="UP000094271">
    <property type="component" value="Unassembled WGS sequence"/>
</dbReference>
<protein>
    <submittedName>
        <fullName evidence="5">Hydrolase</fullName>
    </submittedName>
    <submittedName>
        <fullName evidence="4">Ureidoglycolate lyase</fullName>
        <ecNumber evidence="4">4.3.2.3</ecNumber>
    </submittedName>
</protein>
<proteinExistence type="inferred from homology"/>
<dbReference type="GO" id="GO:0016787">
    <property type="term" value="F:hydrolase activity"/>
    <property type="evidence" value="ECO:0007669"/>
    <property type="project" value="UniProtKB-KW"/>
</dbReference>
<dbReference type="InterPro" id="IPR051121">
    <property type="entry name" value="FAH"/>
</dbReference>
<evidence type="ECO:0000313" key="8">
    <source>
        <dbReference type="Proteomes" id="UP000094271"/>
    </source>
</evidence>
<reference evidence="4 7" key="1">
    <citation type="submission" date="2016-07" db="EMBL/GenBank/DDBJ databases">
        <title>Characterization of isolates of Eisenbergiella tayi derived from blood cultures, using whole genome sequencing.</title>
        <authorList>
            <person name="Burdz T."/>
            <person name="Wiebe D."/>
            <person name="Huynh C."/>
            <person name="Bernard K."/>
        </authorList>
    </citation>
    <scope>NUCLEOTIDE SEQUENCE [LARGE SCALE GENOMIC DNA]</scope>
    <source>
        <strain evidence="4 7">NML 110608</strain>
    </source>
</reference>
<dbReference type="EMBL" id="MCGH01000002">
    <property type="protein sequence ID" value="ODM07528.1"/>
    <property type="molecule type" value="Genomic_DNA"/>
</dbReference>
<dbReference type="EMBL" id="MEHD01000043">
    <property type="protein sequence ID" value="ODR48159.1"/>
    <property type="molecule type" value="Genomic_DNA"/>
</dbReference>
<sequence length="302" mass="33528">MKFIRFEMAGKAEIGILNKEETGILPLSRIYPGFGVTIMQQVIEGAGENESSQLWDAYNGETDCPQVPLEEVKVLAPIERPVHDILCVGVNYRDHREEAAGALADFKAAPEAVYFAKRAIRILGSGEAIEARLDLDDQLDYEVELAVIIGKEGKDIPREKAEEYIFGYSIFNDISSRKLQNRHGQWFRGKSLDTYSAMGPVILHKSALPFPVEVDVRSYVNGEKRQDSNTRLFLADIPKIIEDLSKGMTLEPGDIIATGTPAGVGMGSNPPRFMKQGDEVICEIPPIGRLVNRVETYFPGRT</sequence>
<evidence type="ECO:0000256" key="1">
    <source>
        <dbReference type="ARBA" id="ARBA00010211"/>
    </source>
</evidence>
<keyword evidence="2" id="KW-0479">Metal-binding</keyword>
<comment type="similarity">
    <text evidence="1">Belongs to the FAH family.</text>
</comment>
<dbReference type="PATRIC" id="fig|1432052.4.peg.3808"/>
<keyword evidence="4" id="KW-0456">Lyase</keyword>
<dbReference type="GO" id="GO:0050385">
    <property type="term" value="F:ureidoglycolate lyase activity"/>
    <property type="evidence" value="ECO:0007669"/>
    <property type="project" value="UniProtKB-EC"/>
</dbReference>
<keyword evidence="9" id="KW-1185">Reference proteome</keyword>
<comment type="caution">
    <text evidence="4">The sequence shown here is derived from an EMBL/GenBank/DDBJ whole genome shotgun (WGS) entry which is preliminary data.</text>
</comment>
<evidence type="ECO:0000256" key="2">
    <source>
        <dbReference type="ARBA" id="ARBA00022723"/>
    </source>
</evidence>
<dbReference type="SUPFAM" id="SSF56529">
    <property type="entry name" value="FAH"/>
    <property type="match status" value="1"/>
</dbReference>